<dbReference type="Proteomes" id="UP001186944">
    <property type="component" value="Unassembled WGS sequence"/>
</dbReference>
<gene>
    <name evidence="2" type="ORF">FSP39_008720</name>
</gene>
<accession>A0AA88XHM3</accession>
<name>A0AA88XHM3_PINIB</name>
<organism evidence="2 3">
    <name type="scientific">Pinctada imbricata</name>
    <name type="common">Atlantic pearl-oyster</name>
    <name type="synonym">Pinctada martensii</name>
    <dbReference type="NCBI Taxonomy" id="66713"/>
    <lineage>
        <taxon>Eukaryota</taxon>
        <taxon>Metazoa</taxon>
        <taxon>Spiralia</taxon>
        <taxon>Lophotrochozoa</taxon>
        <taxon>Mollusca</taxon>
        <taxon>Bivalvia</taxon>
        <taxon>Autobranchia</taxon>
        <taxon>Pteriomorphia</taxon>
        <taxon>Pterioida</taxon>
        <taxon>Pterioidea</taxon>
        <taxon>Pteriidae</taxon>
        <taxon>Pinctada</taxon>
    </lineage>
</organism>
<comment type="caution">
    <text evidence="2">The sequence shown here is derived from an EMBL/GenBank/DDBJ whole genome shotgun (WGS) entry which is preliminary data.</text>
</comment>
<evidence type="ECO:0000256" key="1">
    <source>
        <dbReference type="SAM" id="SignalP"/>
    </source>
</evidence>
<keyword evidence="3" id="KW-1185">Reference proteome</keyword>
<evidence type="ECO:0000313" key="2">
    <source>
        <dbReference type="EMBL" id="KAK3085790.1"/>
    </source>
</evidence>
<reference evidence="2" key="1">
    <citation type="submission" date="2019-08" db="EMBL/GenBank/DDBJ databases">
        <title>The improved chromosome-level genome for the pearl oyster Pinctada fucata martensii using PacBio sequencing and Hi-C.</title>
        <authorList>
            <person name="Zheng Z."/>
        </authorList>
    </citation>
    <scope>NUCLEOTIDE SEQUENCE</scope>
    <source>
        <strain evidence="2">ZZ-2019</strain>
        <tissue evidence="2">Adductor muscle</tissue>
    </source>
</reference>
<protein>
    <submittedName>
        <fullName evidence="2">Uncharacterized protein</fullName>
    </submittedName>
</protein>
<dbReference type="EMBL" id="VSWD01000012">
    <property type="protein sequence ID" value="KAK3085790.1"/>
    <property type="molecule type" value="Genomic_DNA"/>
</dbReference>
<dbReference type="AlphaFoldDB" id="A0AA88XHM3"/>
<keyword evidence="1" id="KW-0732">Signal</keyword>
<sequence length="144" mass="16616">MTTLAVLSLLMTLTPVLVLCKITELDVSKYCINEDTYEVSRSESYNLTWKGDFPKGKWFPCKFTFKPEEDGDDICVTSEVFEMPAYITKLKYYKDGESTADKHVTVPGFGRHEDHNWCLLQRHSSMHDKTDIFKSQGLQYGEII</sequence>
<proteinExistence type="predicted"/>
<feature type="signal peptide" evidence="1">
    <location>
        <begin position="1"/>
        <end position="20"/>
    </location>
</feature>
<evidence type="ECO:0000313" key="3">
    <source>
        <dbReference type="Proteomes" id="UP001186944"/>
    </source>
</evidence>
<feature type="chain" id="PRO_5041679672" evidence="1">
    <location>
        <begin position="21"/>
        <end position="144"/>
    </location>
</feature>